<gene>
    <name evidence="2" type="ORF">H0264_30725</name>
</gene>
<organism evidence="2 3">
    <name type="scientific">Nocardia huaxiensis</name>
    <dbReference type="NCBI Taxonomy" id="2755382"/>
    <lineage>
        <taxon>Bacteria</taxon>
        <taxon>Bacillati</taxon>
        <taxon>Actinomycetota</taxon>
        <taxon>Actinomycetes</taxon>
        <taxon>Mycobacteriales</taxon>
        <taxon>Nocardiaceae</taxon>
        <taxon>Nocardia</taxon>
    </lineage>
</organism>
<reference evidence="2 3" key="1">
    <citation type="submission" date="2020-07" db="EMBL/GenBank/DDBJ databases">
        <authorList>
            <person name="Zhuang K."/>
            <person name="Ran Y."/>
        </authorList>
    </citation>
    <scope>NUCLEOTIDE SEQUENCE [LARGE SCALE GENOMIC DNA]</scope>
    <source>
        <strain evidence="2 3">WCH-YHL-001</strain>
    </source>
</reference>
<evidence type="ECO:0000313" key="3">
    <source>
        <dbReference type="Proteomes" id="UP000515512"/>
    </source>
</evidence>
<proteinExistence type="predicted"/>
<dbReference type="EMBL" id="CP059399">
    <property type="protein sequence ID" value="QLY29582.1"/>
    <property type="molecule type" value="Genomic_DNA"/>
</dbReference>
<dbReference type="Proteomes" id="UP000515512">
    <property type="component" value="Chromosome"/>
</dbReference>
<dbReference type="AlphaFoldDB" id="A0A7D6VAH1"/>
<evidence type="ECO:0000313" key="2">
    <source>
        <dbReference type="EMBL" id="QLY29582.1"/>
    </source>
</evidence>
<dbReference type="KEGG" id="nhu:H0264_30725"/>
<accession>A0A7D6VAH1</accession>
<keyword evidence="1" id="KW-0732">Signal</keyword>
<keyword evidence="3" id="KW-1185">Reference proteome</keyword>
<name>A0A7D6VAH1_9NOCA</name>
<sequence>MRKRRNSRVFRRIAGRVSLTLCCLALPTVSVPAGAAPDAAGRTETVIDATGDLTVSRVRMYSPMLSGAAPHPDGCDYIGYLRYRTAGAPEDPQRSDGVVIAQPGAFLGAFSLDTIARNTLTAAAQRGSALEWWSMEPRFGCAFDTTGLAAADAAQDYRLAWDYYFGGKPVDGQRFAGFRPDAELAYLADMGAAQAVTDQYTIMTNELPDPAFRSTRTFCGGHSDGALMTGWFVSWDFGDGQAGYRQCAGLYALESLATSDAVALQDNPFTATLGELGPGATHQVLVDATKSGVLQRSFNHTPGFNPQWWTMVAIAGLAAHYAPDAETELNRLAAGVPELASSFRIMLGGTYLDATLGIGGLERFRFTNTAFLGMLLDDNSLNIGLTLASVGALSGGPIVAKDFPLDDTFVRSIPVVGELLLRSVTGGSIRIRPTDESVLYTWKRFDEIDESVWFTDGGKETVDIRDIARLLATSHGGMVEPYFPFRYEAVDNPMIQLGARDGDLAAMRFDTEARALPTLTVWGTESQEGTLVAPIMPPGSILVPGYHHYDPPYAATWQNDGSFERFATLLAGYVTDRLPR</sequence>
<feature type="chain" id="PRO_5027915223" evidence="1">
    <location>
        <begin position="36"/>
        <end position="580"/>
    </location>
</feature>
<dbReference type="RefSeq" id="WP_181580786.1">
    <property type="nucleotide sequence ID" value="NZ_CP059399.1"/>
</dbReference>
<evidence type="ECO:0000256" key="1">
    <source>
        <dbReference type="SAM" id="SignalP"/>
    </source>
</evidence>
<protein>
    <submittedName>
        <fullName evidence="2">Uncharacterized protein</fullName>
    </submittedName>
</protein>
<feature type="signal peptide" evidence="1">
    <location>
        <begin position="1"/>
        <end position="35"/>
    </location>
</feature>